<feature type="region of interest" description="Disordered" evidence="1">
    <location>
        <begin position="240"/>
        <end position="265"/>
    </location>
</feature>
<name>A0A1I9SAR0_9CAUD</name>
<evidence type="ECO:0000256" key="1">
    <source>
        <dbReference type="SAM" id="MobiDB-lite"/>
    </source>
</evidence>
<keyword evidence="4" id="KW-1185">Reference proteome</keyword>
<gene>
    <name evidence="2" type="ORF">SEA_WEASELS2_2</name>
    <name evidence="3" type="ORF">SEA_WEASELS2_288</name>
</gene>
<reference evidence="3" key="2">
    <citation type="submission" date="2016-08" db="EMBL/GenBank/DDBJ databases">
        <authorList>
            <person name="Williams D.A."/>
            <person name="Albritton V.D."/>
            <person name="Beach M.O."/>
            <person name="Bonner C.T."/>
            <person name="Green C.T."/>
            <person name="Harrell M.L."/>
            <person name="Holder G.D."/>
            <person name="Juneau A.C."/>
            <person name="Labat G.M."/>
            <person name="Lawrence S.M."/>
            <person name="McCurry A.D."/>
            <person name="Myers D.S."/>
            <person name="Nowell A.J."/>
            <person name="Palowsky Z.R."/>
            <person name="Peoples M.D."/>
            <person name="Peterson-Gross L.E."/>
            <person name="Rizzo E.R."/>
            <person name="Rybicki S.K."/>
            <person name="Thomas C."/>
            <person name="West N."/>
            <person name="Williams D.A."/>
            <person name="Morgan G.B."/>
            <person name="Alonzo F.L."/>
            <person name="Wiedemeier A.M.D."/>
            <person name="Gissendanner C.R."/>
            <person name="Findley A.M."/>
            <person name="Delesalle V.A."/>
            <person name="Garlena R.A."/>
            <person name="Russell D.A."/>
            <person name="Pope W.H."/>
            <person name="Jacobs-Sera D."/>
            <person name="Hendrix R.W."/>
            <person name="Hatfull G.F."/>
        </authorList>
    </citation>
    <scope>NUCLEOTIDE SEQUENCE</scope>
</reference>
<dbReference type="Proteomes" id="UP000224902">
    <property type="component" value="Segment"/>
</dbReference>
<reference evidence="4" key="1">
    <citation type="submission" date="2016-08" db="EMBL/GenBank/DDBJ databases">
        <authorList>
            <person name="Seilhamer J.J."/>
        </authorList>
    </citation>
    <scope>NUCLEOTIDE SEQUENCE [LARGE SCALE GENOMIC DNA]</scope>
</reference>
<evidence type="ECO:0000313" key="3">
    <source>
        <dbReference type="EMBL" id="AOZ63866.1"/>
    </source>
</evidence>
<organism evidence="3 4">
    <name type="scientific">Rhodococcus phage Weasels2</name>
    <dbReference type="NCBI Taxonomy" id="1897437"/>
    <lineage>
        <taxon>Viruses</taxon>
        <taxon>Duplodnaviria</taxon>
        <taxon>Heunggongvirae</taxon>
        <taxon>Uroviricota</taxon>
        <taxon>Caudoviricetes</taxon>
        <taxon>Weaselvirus</taxon>
        <taxon>Weaselvirus weasel</taxon>
    </lineage>
</organism>
<evidence type="ECO:0000313" key="4">
    <source>
        <dbReference type="Proteomes" id="UP000224902"/>
    </source>
</evidence>
<evidence type="ECO:0000313" key="2">
    <source>
        <dbReference type="EMBL" id="AOZ63592.1"/>
    </source>
</evidence>
<dbReference type="EMBL" id="KX774321">
    <property type="protein sequence ID" value="AOZ63592.1"/>
    <property type="molecule type" value="Genomic_DNA"/>
</dbReference>
<protein>
    <submittedName>
        <fullName evidence="3">Uncharacterized protein</fullName>
    </submittedName>
</protein>
<proteinExistence type="predicted"/>
<feature type="compositionally biased region" description="Basic residues" evidence="1">
    <location>
        <begin position="253"/>
        <end position="265"/>
    </location>
</feature>
<accession>A0A1I9SAR0</accession>
<sequence>MAKAVEVKGYIAGGIEFERADVAMAKAWYQENNPDVKTRGRIADQVLIDWFNAGQPQYDVTITPEQIKVPEAYKFAVGDRRVYSAWLEDQQLENTFDNRKVWFDQGKPVPANYVPAEQVAAKPDDVMAVIYGHVLDAEGATTDETREFSITRKMIQDSRGVTKGRITAEQVITAANDSNLLDDVAPFKMVRGETTYHYNNGDWQSSTVSKREIANKLSEAEAELMRQKAENERLLELLDRAKNDTASETVKPVAKRAPRTKKTAE</sequence>
<dbReference type="EMBL" id="KX774321">
    <property type="protein sequence ID" value="AOZ63866.1"/>
    <property type="molecule type" value="Genomic_DNA"/>
</dbReference>